<proteinExistence type="predicted"/>
<dbReference type="OMA" id="SHEPYLE"/>
<feature type="transmembrane region" description="Helical" evidence="6">
    <location>
        <begin position="32"/>
        <end position="54"/>
    </location>
</feature>
<evidence type="ECO:0000256" key="3">
    <source>
        <dbReference type="ARBA" id="ARBA00022989"/>
    </source>
</evidence>
<dbReference type="RefSeq" id="XP_020432472.1">
    <property type="nucleotide sequence ID" value="XM_020578024.1"/>
</dbReference>
<dbReference type="InParanoid" id="D3BEM1"/>
<comment type="caution">
    <text evidence="8">The sequence shown here is derived from an EMBL/GenBank/DDBJ whole genome shotgun (WGS) entry which is preliminary data.</text>
</comment>
<evidence type="ECO:0000259" key="7">
    <source>
        <dbReference type="Pfam" id="PF24456"/>
    </source>
</evidence>
<evidence type="ECO:0000313" key="8">
    <source>
        <dbReference type="EMBL" id="EFA80352.1"/>
    </source>
</evidence>
<dbReference type="AlphaFoldDB" id="D3BEM1"/>
<dbReference type="InterPro" id="IPR057282">
    <property type="entry name" value="RETREG1-3-like_RHD"/>
</dbReference>
<dbReference type="GO" id="GO:0005783">
    <property type="term" value="C:endoplasmic reticulum"/>
    <property type="evidence" value="ECO:0007669"/>
    <property type="project" value="UniProtKB-ARBA"/>
</dbReference>
<dbReference type="Proteomes" id="UP000001396">
    <property type="component" value="Unassembled WGS sequence"/>
</dbReference>
<dbReference type="PANTHER" id="PTHR20952">
    <property type="entry name" value="ADP-RIBOSYLATION-LIKE FACTOR 6-INTERACTING PROTEIN"/>
    <property type="match status" value="1"/>
</dbReference>
<evidence type="ECO:0000256" key="6">
    <source>
        <dbReference type="SAM" id="Phobius"/>
    </source>
</evidence>
<feature type="transmembrane region" description="Helical" evidence="6">
    <location>
        <begin position="60"/>
        <end position="80"/>
    </location>
</feature>
<keyword evidence="3 6" id="KW-1133">Transmembrane helix</keyword>
<reference evidence="8 9" key="1">
    <citation type="journal article" date="2011" name="Genome Res.">
        <title>Phylogeny-wide analysis of social amoeba genomes highlights ancient origins for complex intercellular communication.</title>
        <authorList>
            <person name="Heidel A.J."/>
            <person name="Lawal H.M."/>
            <person name="Felder M."/>
            <person name="Schilde C."/>
            <person name="Helps N.R."/>
            <person name="Tunggal B."/>
            <person name="Rivero F."/>
            <person name="John U."/>
            <person name="Schleicher M."/>
            <person name="Eichinger L."/>
            <person name="Platzer M."/>
            <person name="Noegel A.A."/>
            <person name="Schaap P."/>
            <person name="Gloeckner G."/>
        </authorList>
    </citation>
    <scope>NUCLEOTIDE SEQUENCE [LARGE SCALE GENOMIC DNA]</scope>
    <source>
        <strain evidence="9">ATCC 26659 / Pp 5 / PN500</strain>
    </source>
</reference>
<accession>D3BEM1</accession>
<dbReference type="PANTHER" id="PTHR20952:SF0">
    <property type="entry name" value="ADP-RIBOSYLATION FACTOR-LIKE PROTEIN 6-INTERACTING PROTEIN 1"/>
    <property type="match status" value="1"/>
</dbReference>
<feature type="compositionally biased region" description="Low complexity" evidence="5">
    <location>
        <begin position="205"/>
        <end position="232"/>
    </location>
</feature>
<feature type="region of interest" description="Disordered" evidence="5">
    <location>
        <begin position="201"/>
        <end position="243"/>
    </location>
</feature>
<keyword evidence="4 6" id="KW-0472">Membrane</keyword>
<evidence type="ECO:0000313" key="9">
    <source>
        <dbReference type="Proteomes" id="UP000001396"/>
    </source>
</evidence>
<feature type="transmembrane region" description="Helical" evidence="6">
    <location>
        <begin position="133"/>
        <end position="163"/>
    </location>
</feature>
<organism evidence="8 9">
    <name type="scientific">Heterostelium pallidum (strain ATCC 26659 / Pp 5 / PN500)</name>
    <name type="common">Cellular slime mold</name>
    <name type="synonym">Polysphondylium pallidum</name>
    <dbReference type="NCBI Taxonomy" id="670386"/>
    <lineage>
        <taxon>Eukaryota</taxon>
        <taxon>Amoebozoa</taxon>
        <taxon>Evosea</taxon>
        <taxon>Eumycetozoa</taxon>
        <taxon>Dictyostelia</taxon>
        <taxon>Acytosteliales</taxon>
        <taxon>Acytosteliaceae</taxon>
        <taxon>Heterostelium</taxon>
    </lineage>
</organism>
<keyword evidence="2 6" id="KW-0812">Transmembrane</keyword>
<evidence type="ECO:0000256" key="1">
    <source>
        <dbReference type="ARBA" id="ARBA00004141"/>
    </source>
</evidence>
<feature type="domain" description="RETREG1-3/ARL6IP-like N-terminal reticulon-homology" evidence="7">
    <location>
        <begin position="21"/>
        <end position="158"/>
    </location>
</feature>
<evidence type="ECO:0000256" key="5">
    <source>
        <dbReference type="SAM" id="MobiDB-lite"/>
    </source>
</evidence>
<evidence type="ECO:0000256" key="4">
    <source>
        <dbReference type="ARBA" id="ARBA00023136"/>
    </source>
</evidence>
<evidence type="ECO:0000256" key="2">
    <source>
        <dbReference type="ARBA" id="ARBA00022692"/>
    </source>
</evidence>
<dbReference type="GeneID" id="31362666"/>
<keyword evidence="9" id="KW-1185">Reference proteome</keyword>
<comment type="subcellular location">
    <subcellularLocation>
        <location evidence="1">Membrane</location>
        <topology evidence="1">Multi-pass membrane protein</topology>
    </subcellularLocation>
</comment>
<dbReference type="Pfam" id="PF24456">
    <property type="entry name" value="RHD_RETREG1-3"/>
    <property type="match status" value="1"/>
</dbReference>
<dbReference type="EMBL" id="ADBJ01000031">
    <property type="protein sequence ID" value="EFA80352.1"/>
    <property type="molecule type" value="Genomic_DNA"/>
</dbReference>
<protein>
    <recommendedName>
        <fullName evidence="7">RETREG1-3/ARL6IP-like N-terminal reticulon-homology domain-containing protein</fullName>
    </recommendedName>
</protein>
<name>D3BEM1_HETP5</name>
<dbReference type="GO" id="GO:0016020">
    <property type="term" value="C:membrane"/>
    <property type="evidence" value="ECO:0007669"/>
    <property type="project" value="UniProtKB-SubCell"/>
</dbReference>
<dbReference type="InterPro" id="IPR052114">
    <property type="entry name" value="ER_autophagy_membrane_reg"/>
</dbReference>
<gene>
    <name evidence="8" type="ORF">PPL_07185</name>
</gene>
<sequence>MSSPLIKKQLIKKQLEDCLNDYKDLIKYLRSVLLWHRPIDLGILILSVSALLWYSRNFSLSVITSIFTAIPLYLFITIIAKQPILNLISMVQPKDISNEAYDEVINILTAAKYSVSEDINELYKLKQLSPIKFFIQISIVCAVIAFLGCYISGYTLFVIAGFISNKHHESIVAIVGPHIDNGIKLVSNTISQLTEKFINQPQPSPASNVNAAAQSAAKSSSSFKPSNVSRSSGDYSDISKKNS</sequence>